<dbReference type="Proteomes" id="UP000309992">
    <property type="component" value="Unassembled WGS sequence"/>
</dbReference>
<dbReference type="EMBL" id="SWMS01000014">
    <property type="protein sequence ID" value="TKG67031.1"/>
    <property type="molecule type" value="Genomic_DNA"/>
</dbReference>
<evidence type="ECO:0000313" key="2">
    <source>
        <dbReference type="EMBL" id="TKG67031.1"/>
    </source>
</evidence>
<feature type="compositionally biased region" description="Polar residues" evidence="1">
    <location>
        <begin position="110"/>
        <end position="122"/>
    </location>
</feature>
<protein>
    <submittedName>
        <fullName evidence="2">Uncharacterized protein</fullName>
    </submittedName>
</protein>
<name>A0ABY2S1Y8_9PSEU</name>
<accession>A0ABY2S1Y8</accession>
<evidence type="ECO:0000256" key="1">
    <source>
        <dbReference type="SAM" id="MobiDB-lite"/>
    </source>
</evidence>
<organism evidence="2 3">
    <name type="scientific">Prauserella endophytica</name>
    <dbReference type="NCBI Taxonomy" id="1592324"/>
    <lineage>
        <taxon>Bacteria</taxon>
        <taxon>Bacillati</taxon>
        <taxon>Actinomycetota</taxon>
        <taxon>Actinomycetes</taxon>
        <taxon>Pseudonocardiales</taxon>
        <taxon>Pseudonocardiaceae</taxon>
        <taxon>Prauserella</taxon>
        <taxon>Prauserella coralliicola group</taxon>
    </lineage>
</organism>
<feature type="region of interest" description="Disordered" evidence="1">
    <location>
        <begin position="102"/>
        <end position="178"/>
    </location>
</feature>
<dbReference type="RefSeq" id="WP_137096163.1">
    <property type="nucleotide sequence ID" value="NZ_SWMS01000014.1"/>
</dbReference>
<reference evidence="2 3" key="1">
    <citation type="journal article" date="2015" name="Antonie Van Leeuwenhoek">
        <title>Prauserella endophytica sp. nov., an endophytic actinobacterium isolated from Tamarix taklamakanensis.</title>
        <authorList>
            <person name="Liu J.M."/>
            <person name="Habden X."/>
            <person name="Guo L."/>
            <person name="Tuo L."/>
            <person name="Jiang Z.K."/>
            <person name="Liu S.W."/>
            <person name="Liu X.F."/>
            <person name="Chen L."/>
            <person name="Li R.F."/>
            <person name="Zhang Y.Q."/>
            <person name="Sun C.H."/>
        </authorList>
    </citation>
    <scope>NUCLEOTIDE SEQUENCE [LARGE SCALE GENOMIC DNA]</scope>
    <source>
        <strain evidence="2 3">CGMCC 4.7182</strain>
    </source>
</reference>
<sequence length="239" mass="26947">MARMRYVKPETWTDSNMIKLSPFARLLFIGSWNFAMCDNGHLPDDPQQLKLQVLPADNVDAVALVDELVDNGRLVRVEGADGRIYLQVKRLSRHQKVDKRWTPRCPACGTEQSNTQPSSPELSGTPRDSPELSDSLPKTPKEGRGGDRRGGEGRGEIPPPPRCPQHVDKPSSGPCGQCKEHRIAREKWDSDNAERVKAERVAIHACRLCDGEGWRWHPEGKHRGVLSERCDHRPVWRVS</sequence>
<proteinExistence type="predicted"/>
<evidence type="ECO:0000313" key="3">
    <source>
        <dbReference type="Proteomes" id="UP000309992"/>
    </source>
</evidence>
<gene>
    <name evidence="2" type="ORF">FCN18_24300</name>
</gene>
<feature type="compositionally biased region" description="Basic and acidic residues" evidence="1">
    <location>
        <begin position="139"/>
        <end position="155"/>
    </location>
</feature>
<comment type="caution">
    <text evidence="2">The sequence shown here is derived from an EMBL/GenBank/DDBJ whole genome shotgun (WGS) entry which is preliminary data.</text>
</comment>
<keyword evidence="3" id="KW-1185">Reference proteome</keyword>